<evidence type="ECO:0000313" key="3">
    <source>
        <dbReference type="Proteomes" id="UP000034164"/>
    </source>
</evidence>
<evidence type="ECO:0000313" key="2">
    <source>
        <dbReference type="EMBL" id="KKZ59644.1"/>
    </source>
</evidence>
<organism evidence="2 3">
    <name type="scientific">[Emmonsia] crescens</name>
    <dbReference type="NCBI Taxonomy" id="73230"/>
    <lineage>
        <taxon>Eukaryota</taxon>
        <taxon>Fungi</taxon>
        <taxon>Dikarya</taxon>
        <taxon>Ascomycota</taxon>
        <taxon>Pezizomycotina</taxon>
        <taxon>Eurotiomycetes</taxon>
        <taxon>Eurotiomycetidae</taxon>
        <taxon>Onygenales</taxon>
        <taxon>Ajellomycetaceae</taxon>
        <taxon>Emergomyces</taxon>
    </lineage>
</organism>
<comment type="caution">
    <text evidence="2">The sequence shown here is derived from an EMBL/GenBank/DDBJ whole genome shotgun (WGS) entry which is preliminary data.</text>
</comment>
<reference evidence="3" key="1">
    <citation type="journal article" date="2015" name="PLoS Genet.">
        <title>The dynamic genome and transcriptome of the human fungal pathogen Blastomyces and close relative Emmonsia.</title>
        <authorList>
            <person name="Munoz J.F."/>
            <person name="Gauthier G.M."/>
            <person name="Desjardins C.A."/>
            <person name="Gallo J.E."/>
            <person name="Holder J."/>
            <person name="Sullivan T.D."/>
            <person name="Marty A.J."/>
            <person name="Carmen J.C."/>
            <person name="Chen Z."/>
            <person name="Ding L."/>
            <person name="Gujja S."/>
            <person name="Magrini V."/>
            <person name="Misas E."/>
            <person name="Mitreva M."/>
            <person name="Priest M."/>
            <person name="Saif S."/>
            <person name="Whiston E.A."/>
            <person name="Young S."/>
            <person name="Zeng Q."/>
            <person name="Goldman W.E."/>
            <person name="Mardis E.R."/>
            <person name="Taylor J.W."/>
            <person name="McEwen J.G."/>
            <person name="Clay O.K."/>
            <person name="Klein B.S."/>
            <person name="Cuomo C.A."/>
        </authorList>
    </citation>
    <scope>NUCLEOTIDE SEQUENCE [LARGE SCALE GENOMIC DNA]</scope>
    <source>
        <strain evidence="3">UAMH 3008</strain>
    </source>
</reference>
<name>A0A0G2HQ63_9EURO</name>
<feature type="region of interest" description="Disordered" evidence="1">
    <location>
        <begin position="1"/>
        <end position="26"/>
    </location>
</feature>
<protein>
    <submittedName>
        <fullName evidence="2">Uncharacterized protein</fullName>
    </submittedName>
</protein>
<dbReference type="Proteomes" id="UP000034164">
    <property type="component" value="Unassembled WGS sequence"/>
</dbReference>
<sequence length="81" mass="9134">MSATPENDTTADDSATNKTMSAETELRLSTGTLERVVAEFDFQLTKWYESLPLPVQFPKHTLRLQIQSRLCYDIDTLPAGQ</sequence>
<dbReference type="OrthoDB" id="4182640at2759"/>
<dbReference type="EMBL" id="LCZI01001668">
    <property type="protein sequence ID" value="KKZ59644.1"/>
    <property type="molecule type" value="Genomic_DNA"/>
</dbReference>
<accession>A0A0G2HQ63</accession>
<evidence type="ECO:0000256" key="1">
    <source>
        <dbReference type="SAM" id="MobiDB-lite"/>
    </source>
</evidence>
<dbReference type="AlphaFoldDB" id="A0A0G2HQ63"/>
<gene>
    <name evidence="2" type="ORF">EMCG_05402</name>
</gene>
<dbReference type="VEuPathDB" id="FungiDB:EMCG_05402"/>
<proteinExistence type="predicted"/>